<keyword evidence="2" id="KW-0645">Protease</keyword>
<evidence type="ECO:0000313" key="8">
    <source>
        <dbReference type="Proteomes" id="UP000650994"/>
    </source>
</evidence>
<dbReference type="STRING" id="1434701.SAMN05443634_10893"/>
<name>A0A1M6ZY97_9FLAO</name>
<protein>
    <submittedName>
        <fullName evidence="6">Dipeptidase E</fullName>
    </submittedName>
    <submittedName>
        <fullName evidence="5">Peptidase Lmo0363</fullName>
    </submittedName>
</protein>
<dbReference type="OrthoDB" id="3373764at2"/>
<dbReference type="AlphaFoldDB" id="A0A1M6ZY97"/>
<gene>
    <name evidence="5" type="ORF">GCM10010984_07330</name>
    <name evidence="6" type="ORF">SAMN05443634_10893</name>
</gene>
<organism evidence="6 7">
    <name type="scientific">Chishuiella changwenlii</name>
    <dbReference type="NCBI Taxonomy" id="1434701"/>
    <lineage>
        <taxon>Bacteria</taxon>
        <taxon>Pseudomonadati</taxon>
        <taxon>Bacteroidota</taxon>
        <taxon>Flavobacteriia</taxon>
        <taxon>Flavobacteriales</taxon>
        <taxon>Weeksellaceae</taxon>
        <taxon>Chishuiella</taxon>
    </lineage>
</organism>
<reference evidence="8" key="4">
    <citation type="journal article" date="2019" name="Int. J. Syst. Evol. Microbiol.">
        <title>The Global Catalogue of Microorganisms (GCM) 10K type strain sequencing project: providing services to taxonomists for standard genome sequencing and annotation.</title>
        <authorList>
            <consortium name="The Broad Institute Genomics Platform"/>
            <consortium name="The Broad Institute Genome Sequencing Center for Infectious Disease"/>
            <person name="Wu L."/>
            <person name="Ma J."/>
        </authorList>
    </citation>
    <scope>NUCLEOTIDE SEQUENCE [LARGE SCALE GENOMIC DNA]</scope>
    <source>
        <strain evidence="8">CGMCC 1.12707</strain>
    </source>
</reference>
<dbReference type="SUPFAM" id="SSF52317">
    <property type="entry name" value="Class I glutamine amidotransferase-like"/>
    <property type="match status" value="1"/>
</dbReference>
<dbReference type="InterPro" id="IPR005320">
    <property type="entry name" value="Peptidase_S51"/>
</dbReference>
<dbReference type="GO" id="GO:0008236">
    <property type="term" value="F:serine-type peptidase activity"/>
    <property type="evidence" value="ECO:0007669"/>
    <property type="project" value="UniProtKB-KW"/>
</dbReference>
<dbReference type="Gene3D" id="3.40.50.880">
    <property type="match status" value="1"/>
</dbReference>
<accession>A0A1M6ZY97</accession>
<sequence>MKKLFITSSFYDVAQYFENFCGENIWGKTVTFIPTASVVEDYTQYVDDDRNALIKLGLIVEDLNISNKNEKEIAQTLSKNDFIYVSGGNTFYLLQELRKSKADKLISEQIKNGKIYIGTSAGSVILSKNIEYLEKVDDKNKAQNLKDYSGLGCVDFYPLPHYKSEPFTEIIEEVFNTYKDQINLIPISNEQVIEVNGSEIKIIG</sequence>
<dbReference type="GO" id="GO:0006508">
    <property type="term" value="P:proteolysis"/>
    <property type="evidence" value="ECO:0007669"/>
    <property type="project" value="UniProtKB-KW"/>
</dbReference>
<dbReference type="RefSeq" id="WP_072932669.1">
    <property type="nucleotide sequence ID" value="NZ_BMFL01000004.1"/>
</dbReference>
<dbReference type="Pfam" id="PF03575">
    <property type="entry name" value="Peptidase_S51"/>
    <property type="match status" value="1"/>
</dbReference>
<dbReference type="EMBL" id="FRBH01000008">
    <property type="protein sequence ID" value="SHL35390.1"/>
    <property type="molecule type" value="Genomic_DNA"/>
</dbReference>
<dbReference type="PANTHER" id="PTHR20842">
    <property type="entry name" value="PROTEASE S51 ALPHA-ASPARTYL DIPEPTIDASE"/>
    <property type="match status" value="1"/>
</dbReference>
<dbReference type="FunFam" id="3.40.50.880:FF:000094">
    <property type="entry name" value="Uncharacterized peptidase Lmo0363"/>
    <property type="match status" value="1"/>
</dbReference>
<keyword evidence="8" id="KW-1185">Reference proteome</keyword>
<evidence type="ECO:0000313" key="5">
    <source>
        <dbReference type="EMBL" id="GGE92193.1"/>
    </source>
</evidence>
<proteinExistence type="inferred from homology"/>
<dbReference type="InterPro" id="IPR029062">
    <property type="entry name" value="Class_I_gatase-like"/>
</dbReference>
<reference evidence="6" key="3">
    <citation type="submission" date="2016-11" db="EMBL/GenBank/DDBJ databases">
        <authorList>
            <person name="Jaros S."/>
            <person name="Januszkiewicz K."/>
            <person name="Wedrychowicz H."/>
        </authorList>
    </citation>
    <scope>NUCLEOTIDE SEQUENCE [LARGE SCALE GENOMIC DNA]</scope>
    <source>
        <strain evidence="6">DSM 27989</strain>
    </source>
</reference>
<reference evidence="5" key="1">
    <citation type="journal article" date="2014" name="Int. J. Syst. Evol. Microbiol.">
        <title>Complete genome of a new Firmicutes species belonging to the dominant human colonic microbiota ('Ruminococcus bicirculans') reveals two chromosomes and a selective capacity to utilize plant glucans.</title>
        <authorList>
            <consortium name="NISC Comparative Sequencing Program"/>
            <person name="Wegmann U."/>
            <person name="Louis P."/>
            <person name="Goesmann A."/>
            <person name="Henrissat B."/>
            <person name="Duncan S.H."/>
            <person name="Flint H.J."/>
        </authorList>
    </citation>
    <scope>NUCLEOTIDE SEQUENCE</scope>
    <source>
        <strain evidence="5">CGMCC 1.12707</strain>
    </source>
</reference>
<evidence type="ECO:0000256" key="2">
    <source>
        <dbReference type="ARBA" id="ARBA00022670"/>
    </source>
</evidence>
<evidence type="ECO:0000256" key="1">
    <source>
        <dbReference type="ARBA" id="ARBA00006534"/>
    </source>
</evidence>
<evidence type="ECO:0000256" key="3">
    <source>
        <dbReference type="ARBA" id="ARBA00022801"/>
    </source>
</evidence>
<evidence type="ECO:0000313" key="7">
    <source>
        <dbReference type="Proteomes" id="UP000184120"/>
    </source>
</evidence>
<dbReference type="EMBL" id="BMFL01000004">
    <property type="protein sequence ID" value="GGE92193.1"/>
    <property type="molecule type" value="Genomic_DNA"/>
</dbReference>
<dbReference type="Proteomes" id="UP000184120">
    <property type="component" value="Unassembled WGS sequence"/>
</dbReference>
<dbReference type="PANTHER" id="PTHR20842:SF0">
    <property type="entry name" value="ALPHA-ASPARTYL DIPEPTIDASE"/>
    <property type="match status" value="1"/>
</dbReference>
<keyword evidence="4" id="KW-0720">Serine protease</keyword>
<comment type="similarity">
    <text evidence="1">Belongs to the peptidase S51 family.</text>
</comment>
<keyword evidence="3" id="KW-0378">Hydrolase</keyword>
<reference evidence="7" key="2">
    <citation type="submission" date="2016-11" db="EMBL/GenBank/DDBJ databases">
        <authorList>
            <person name="Varghese N."/>
            <person name="Submissions S."/>
        </authorList>
    </citation>
    <scope>NUCLEOTIDE SEQUENCE [LARGE SCALE GENOMIC DNA]</scope>
    <source>
        <strain evidence="7">DSM 27989</strain>
    </source>
</reference>
<evidence type="ECO:0000256" key="4">
    <source>
        <dbReference type="ARBA" id="ARBA00022825"/>
    </source>
</evidence>
<evidence type="ECO:0000313" key="6">
    <source>
        <dbReference type="EMBL" id="SHL35390.1"/>
    </source>
</evidence>
<dbReference type="Proteomes" id="UP000650994">
    <property type="component" value="Unassembled WGS sequence"/>
</dbReference>
<reference evidence="5" key="5">
    <citation type="submission" date="2024-05" db="EMBL/GenBank/DDBJ databases">
        <authorList>
            <person name="Sun Q."/>
            <person name="Zhou Y."/>
        </authorList>
    </citation>
    <scope>NUCLEOTIDE SEQUENCE</scope>
    <source>
        <strain evidence="5">CGMCC 1.12707</strain>
    </source>
</reference>